<protein>
    <submittedName>
        <fullName evidence="1">Uncharacterized protein</fullName>
    </submittedName>
</protein>
<gene>
    <name evidence="1" type="ordered locus">Niako_2505</name>
</gene>
<dbReference type="HOGENOM" id="CLU_3045771_0_0_10"/>
<sequence>MGYTFRSNNGNIQLWGDHYTDSRQFVIALTYKFGKTAIQNNKPGNDDMKGRLNL</sequence>
<dbReference type="KEGG" id="nko:Niako_2505"/>
<organism evidence="1 2">
    <name type="scientific">Niastella koreensis (strain DSM 17620 / KACC 11465 / NBRC 106392 / GR20-10)</name>
    <dbReference type="NCBI Taxonomy" id="700598"/>
    <lineage>
        <taxon>Bacteria</taxon>
        <taxon>Pseudomonadati</taxon>
        <taxon>Bacteroidota</taxon>
        <taxon>Chitinophagia</taxon>
        <taxon>Chitinophagales</taxon>
        <taxon>Chitinophagaceae</taxon>
        <taxon>Niastella</taxon>
    </lineage>
</organism>
<dbReference type="EMBL" id="CP003178">
    <property type="protein sequence ID" value="AEV98845.1"/>
    <property type="molecule type" value="Genomic_DNA"/>
</dbReference>
<dbReference type="Proteomes" id="UP000005438">
    <property type="component" value="Chromosome"/>
</dbReference>
<evidence type="ECO:0000313" key="1">
    <source>
        <dbReference type="EMBL" id="AEV98845.1"/>
    </source>
</evidence>
<reference evidence="1 2" key="1">
    <citation type="submission" date="2011-12" db="EMBL/GenBank/DDBJ databases">
        <title>The complete genome of Niastella koreensis GR20-10.</title>
        <authorList>
            <consortium name="US DOE Joint Genome Institute (JGI-PGF)"/>
            <person name="Lucas S."/>
            <person name="Han J."/>
            <person name="Lapidus A."/>
            <person name="Bruce D."/>
            <person name="Goodwin L."/>
            <person name="Pitluck S."/>
            <person name="Peters L."/>
            <person name="Kyrpides N."/>
            <person name="Mavromatis K."/>
            <person name="Ivanova N."/>
            <person name="Mikhailova N."/>
            <person name="Davenport K."/>
            <person name="Saunders E."/>
            <person name="Detter J.C."/>
            <person name="Tapia R."/>
            <person name="Han C."/>
            <person name="Land M."/>
            <person name="Hauser L."/>
            <person name="Markowitz V."/>
            <person name="Cheng J.-F."/>
            <person name="Hugenholtz P."/>
            <person name="Woyke T."/>
            <person name="Wu D."/>
            <person name="Tindall B."/>
            <person name="Pomrenke H."/>
            <person name="Brambilla E."/>
            <person name="Klenk H.-P."/>
            <person name="Eisen J.A."/>
        </authorList>
    </citation>
    <scope>NUCLEOTIDE SEQUENCE [LARGE SCALE GENOMIC DNA]</scope>
    <source>
        <strain evidence="2">DSM 17620 / KACC 11465 / NBRC 106392 / GR20-10</strain>
    </source>
</reference>
<proteinExistence type="predicted"/>
<name>G8TNE3_NIAKG</name>
<dbReference type="AlphaFoldDB" id="G8TNE3"/>
<dbReference type="STRING" id="700598.Niako_2505"/>
<accession>G8TNE3</accession>
<evidence type="ECO:0000313" key="2">
    <source>
        <dbReference type="Proteomes" id="UP000005438"/>
    </source>
</evidence>
<dbReference type="RefSeq" id="WP_014218759.1">
    <property type="nucleotide sequence ID" value="NC_016609.1"/>
</dbReference>